<dbReference type="SUPFAM" id="SSF48452">
    <property type="entry name" value="TPR-like"/>
    <property type="match status" value="1"/>
</dbReference>
<evidence type="ECO:0000313" key="2">
    <source>
        <dbReference type="EMBL" id="BFO72591.1"/>
    </source>
</evidence>
<accession>A0AB33IXE7</accession>
<dbReference type="EMBL" id="AP035786">
    <property type="protein sequence ID" value="BFO72591.1"/>
    <property type="molecule type" value="Genomic_DNA"/>
</dbReference>
<feature type="signal peptide" evidence="1">
    <location>
        <begin position="1"/>
        <end position="19"/>
    </location>
</feature>
<organism evidence="2">
    <name type="scientific">Prevotella sp. GTC17254</name>
    <dbReference type="NCBI Taxonomy" id="3236794"/>
    <lineage>
        <taxon>Bacteria</taxon>
        <taxon>Pseudomonadati</taxon>
        <taxon>Bacteroidota</taxon>
        <taxon>Bacteroidia</taxon>
        <taxon>Bacteroidales</taxon>
        <taxon>Prevotellaceae</taxon>
        <taxon>Prevotella</taxon>
    </lineage>
</organism>
<reference evidence="2" key="1">
    <citation type="submission" date="2024-07" db="EMBL/GenBank/DDBJ databases">
        <title>Complete genome sequence of Prevotella sp. YM-2024 GTC17254.</title>
        <authorList>
            <person name="Hayashi M."/>
            <person name="Muto Y."/>
            <person name="Tanaka K."/>
            <person name="Niwa H."/>
        </authorList>
    </citation>
    <scope>NUCLEOTIDE SEQUENCE</scope>
    <source>
        <strain evidence="2">GTC17254</strain>
    </source>
</reference>
<keyword evidence="1" id="KW-0732">Signal</keyword>
<dbReference type="SMART" id="SM00028">
    <property type="entry name" value="TPR"/>
    <property type="match status" value="2"/>
</dbReference>
<dbReference type="InterPro" id="IPR019734">
    <property type="entry name" value="TPR_rpt"/>
</dbReference>
<proteinExistence type="predicted"/>
<protein>
    <recommendedName>
        <fullName evidence="3">Tetratricopeptide repeat protein</fullName>
    </recommendedName>
</protein>
<sequence length="400" mass="45729">MKKIFLLSLIALSSLTMSAQGTIDSAKVKAADKLLEQYVRLLADQKFKQSGEVMQERLNMLKAAGDMRSKNYALSLVQLGKCQYRLEQIEKAVVSAQEAVDIYGKHVSNDDAQYAFLLDNLALYQGSAKDTKSALDNSKKALQIYETKLENNHDMAVILMHVAENSSYEGLHADAVKYELRALGVLKQLYGEHSQQYLEEVPYLEKYYKMNDEMDKASKLAERIKTLTEETNAGKADLPPMMEFKTAEECTQHKNDMLRYCNYYLNHALSAEQMGDAGQYIFRWIATTDLINVYIGSNEAKLFNTVTGMQFMPSYMAGCAVYAIKNNTKEFSLDLYKYAIIAALNHYSANKKILKKPVKEMDKYLILYEKNPDKFYQELEKNYAELQKERKETKSIPITN</sequence>
<name>A0AB33IXE7_9BACT</name>
<dbReference type="Gene3D" id="1.25.40.10">
    <property type="entry name" value="Tetratricopeptide repeat domain"/>
    <property type="match status" value="1"/>
</dbReference>
<evidence type="ECO:0000256" key="1">
    <source>
        <dbReference type="SAM" id="SignalP"/>
    </source>
</evidence>
<evidence type="ECO:0008006" key="3">
    <source>
        <dbReference type="Google" id="ProtNLM"/>
    </source>
</evidence>
<feature type="chain" id="PRO_5044255723" description="Tetratricopeptide repeat protein" evidence="1">
    <location>
        <begin position="20"/>
        <end position="400"/>
    </location>
</feature>
<dbReference type="AlphaFoldDB" id="A0AB33IXE7"/>
<gene>
    <name evidence="2" type="ORF">GTC17254_01880</name>
</gene>
<dbReference type="InterPro" id="IPR011990">
    <property type="entry name" value="TPR-like_helical_dom_sf"/>
</dbReference>